<name>A0A0A9B6I6_ARUDO</name>
<dbReference type="EMBL" id="GBRH01238311">
    <property type="protein sequence ID" value="JAD59584.1"/>
    <property type="molecule type" value="Transcribed_RNA"/>
</dbReference>
<accession>A0A0A9B6I6</accession>
<proteinExistence type="predicted"/>
<organism evidence="1">
    <name type="scientific">Arundo donax</name>
    <name type="common">Giant reed</name>
    <name type="synonym">Donax arundinaceus</name>
    <dbReference type="NCBI Taxonomy" id="35708"/>
    <lineage>
        <taxon>Eukaryota</taxon>
        <taxon>Viridiplantae</taxon>
        <taxon>Streptophyta</taxon>
        <taxon>Embryophyta</taxon>
        <taxon>Tracheophyta</taxon>
        <taxon>Spermatophyta</taxon>
        <taxon>Magnoliopsida</taxon>
        <taxon>Liliopsida</taxon>
        <taxon>Poales</taxon>
        <taxon>Poaceae</taxon>
        <taxon>PACMAD clade</taxon>
        <taxon>Arundinoideae</taxon>
        <taxon>Arundineae</taxon>
        <taxon>Arundo</taxon>
    </lineage>
</organism>
<reference evidence="1" key="2">
    <citation type="journal article" date="2015" name="Data Brief">
        <title>Shoot transcriptome of the giant reed, Arundo donax.</title>
        <authorList>
            <person name="Barrero R.A."/>
            <person name="Guerrero F.D."/>
            <person name="Moolhuijzen P."/>
            <person name="Goolsby J.A."/>
            <person name="Tidwell J."/>
            <person name="Bellgard S.E."/>
            <person name="Bellgard M.I."/>
        </authorList>
    </citation>
    <scope>NUCLEOTIDE SEQUENCE</scope>
    <source>
        <tissue evidence="1">Shoot tissue taken approximately 20 cm above the soil surface</tissue>
    </source>
</reference>
<evidence type="ECO:0000313" key="1">
    <source>
        <dbReference type="EMBL" id="JAD59584.1"/>
    </source>
</evidence>
<reference evidence="1" key="1">
    <citation type="submission" date="2014-09" db="EMBL/GenBank/DDBJ databases">
        <authorList>
            <person name="Magalhaes I.L.F."/>
            <person name="Oliveira U."/>
            <person name="Santos F.R."/>
            <person name="Vidigal T.H.D.A."/>
            <person name="Brescovit A.D."/>
            <person name="Santos A.J."/>
        </authorList>
    </citation>
    <scope>NUCLEOTIDE SEQUENCE</scope>
    <source>
        <tissue evidence="1">Shoot tissue taken approximately 20 cm above the soil surface</tissue>
    </source>
</reference>
<dbReference type="AlphaFoldDB" id="A0A0A9B6I6"/>
<protein>
    <submittedName>
        <fullName evidence="1">Uncharacterized protein</fullName>
    </submittedName>
</protein>
<sequence>MRSMAAIQNQKFSGLLVVLSIERFRALLLASILPLSLTRFLLKSHLVITCKSISVEKRNS</sequence>